<protein>
    <submittedName>
        <fullName evidence="1">Uncharacterized protein</fullName>
    </submittedName>
</protein>
<gene>
    <name evidence="1" type="ORF">S12H4_19183</name>
</gene>
<dbReference type="AlphaFoldDB" id="X1T326"/>
<reference evidence="1" key="1">
    <citation type="journal article" date="2014" name="Front. Microbiol.">
        <title>High frequency of phylogenetically diverse reductive dehalogenase-homologous genes in deep subseafloor sedimentary metagenomes.</title>
        <authorList>
            <person name="Kawai M."/>
            <person name="Futagami T."/>
            <person name="Toyoda A."/>
            <person name="Takaki Y."/>
            <person name="Nishi S."/>
            <person name="Hori S."/>
            <person name="Arai W."/>
            <person name="Tsubouchi T."/>
            <person name="Morono Y."/>
            <person name="Uchiyama I."/>
            <person name="Ito T."/>
            <person name="Fujiyama A."/>
            <person name="Inagaki F."/>
            <person name="Takami H."/>
        </authorList>
    </citation>
    <scope>NUCLEOTIDE SEQUENCE</scope>
    <source>
        <strain evidence="1">Expedition CK06-06</strain>
    </source>
</reference>
<evidence type="ECO:0000313" key="1">
    <source>
        <dbReference type="EMBL" id="GAI81985.1"/>
    </source>
</evidence>
<name>X1T326_9ZZZZ</name>
<proteinExistence type="predicted"/>
<organism evidence="1">
    <name type="scientific">marine sediment metagenome</name>
    <dbReference type="NCBI Taxonomy" id="412755"/>
    <lineage>
        <taxon>unclassified sequences</taxon>
        <taxon>metagenomes</taxon>
        <taxon>ecological metagenomes</taxon>
    </lineage>
</organism>
<feature type="non-terminal residue" evidence="1">
    <location>
        <position position="238"/>
    </location>
</feature>
<dbReference type="EMBL" id="BARW01009559">
    <property type="protein sequence ID" value="GAI81985.1"/>
    <property type="molecule type" value="Genomic_DNA"/>
</dbReference>
<accession>X1T326</accession>
<comment type="caution">
    <text evidence="1">The sequence shown here is derived from an EMBL/GenBank/DDBJ whole genome shotgun (WGS) entry which is preliminary data.</text>
</comment>
<sequence>MAYTFGFKWGEEAKERLKMLSIAGLTTPEIVEKFSTEFNQKFTPSMIDQAKYRYRFSKYLLPIDKDIKIYKELTLPDDNYMISCDEHAPYHSELWINRKLAIADKFKITKNIQIGDTLDFDFIKKHPLLDGEKRKTLDEEFLEAAPSIKALLYFKKNWLMRGNHEFRVSRYTNSLIQAKHLYKIFGEPKWNADFIYSDYDKLNIGKKWLLLHPQSYSQVSTSVGKRMAEKFHRFIINT</sequence>